<dbReference type="PROSITE" id="PS40000">
    <property type="entry name" value="DM_1"/>
    <property type="match status" value="1"/>
</dbReference>
<proteinExistence type="inferred from homology"/>
<evidence type="ECO:0000256" key="4">
    <source>
        <dbReference type="ARBA" id="ARBA00023125"/>
    </source>
</evidence>
<evidence type="ECO:0000313" key="10">
    <source>
        <dbReference type="RefSeq" id="XP_005096932.1"/>
    </source>
</evidence>
<evidence type="ECO:0000256" key="7">
    <source>
        <dbReference type="SAM" id="MobiDB-lite"/>
    </source>
</evidence>
<evidence type="ECO:0000256" key="3">
    <source>
        <dbReference type="ARBA" id="ARBA00022833"/>
    </source>
</evidence>
<feature type="region of interest" description="Disordered" evidence="7">
    <location>
        <begin position="93"/>
        <end position="230"/>
    </location>
</feature>
<evidence type="ECO:0000256" key="1">
    <source>
        <dbReference type="ARBA" id="ARBA00006834"/>
    </source>
</evidence>
<evidence type="ECO:0000256" key="6">
    <source>
        <dbReference type="PROSITE-ProRule" id="PRU00070"/>
    </source>
</evidence>
<name>A0ABM0JM56_APLCA</name>
<dbReference type="InterPro" id="IPR001275">
    <property type="entry name" value="DM_DNA-bd"/>
</dbReference>
<dbReference type="InterPro" id="IPR036407">
    <property type="entry name" value="DM_DNA-bd_sf"/>
</dbReference>
<dbReference type="Gene3D" id="4.10.1040.10">
    <property type="entry name" value="DM DNA-binding domain"/>
    <property type="match status" value="1"/>
</dbReference>
<gene>
    <name evidence="10" type="primary">LOC101854322</name>
</gene>
<feature type="compositionally biased region" description="Basic residues" evidence="7">
    <location>
        <begin position="187"/>
        <end position="197"/>
    </location>
</feature>
<organism evidence="9 10">
    <name type="scientific">Aplysia californica</name>
    <name type="common">California sea hare</name>
    <dbReference type="NCBI Taxonomy" id="6500"/>
    <lineage>
        <taxon>Eukaryota</taxon>
        <taxon>Metazoa</taxon>
        <taxon>Spiralia</taxon>
        <taxon>Lophotrochozoa</taxon>
        <taxon>Mollusca</taxon>
        <taxon>Gastropoda</taxon>
        <taxon>Heterobranchia</taxon>
        <taxon>Euthyneura</taxon>
        <taxon>Tectipleura</taxon>
        <taxon>Aplysiida</taxon>
        <taxon>Aplysioidea</taxon>
        <taxon>Aplysiidae</taxon>
        <taxon>Aplysia</taxon>
    </lineage>
</organism>
<feature type="compositionally biased region" description="Polar residues" evidence="7">
    <location>
        <begin position="309"/>
        <end position="335"/>
    </location>
</feature>
<comment type="similarity">
    <text evidence="1">Belongs to the DMRT family.</text>
</comment>
<feature type="region of interest" description="Disordered" evidence="7">
    <location>
        <begin position="461"/>
        <end position="503"/>
    </location>
</feature>
<dbReference type="PANTHER" id="PTHR12322:SF118">
    <property type="entry name" value="DM DOMAIN-CONTAINING PROTEIN"/>
    <property type="match status" value="1"/>
</dbReference>
<reference evidence="10" key="1">
    <citation type="submission" date="2025-08" db="UniProtKB">
        <authorList>
            <consortium name="RefSeq"/>
        </authorList>
    </citation>
    <scope>IDENTIFICATION</scope>
</reference>
<dbReference type="PROSITE" id="PS50809">
    <property type="entry name" value="DM_2"/>
    <property type="match status" value="1"/>
</dbReference>
<dbReference type="SMART" id="SM00301">
    <property type="entry name" value="DM"/>
    <property type="match status" value="1"/>
</dbReference>
<feature type="compositionally biased region" description="Basic and acidic residues" evidence="7">
    <location>
        <begin position="482"/>
        <end position="503"/>
    </location>
</feature>
<dbReference type="SUPFAM" id="SSF46934">
    <property type="entry name" value="UBA-like"/>
    <property type="match status" value="1"/>
</dbReference>
<dbReference type="Pfam" id="PF00751">
    <property type="entry name" value="DM"/>
    <property type="match status" value="1"/>
</dbReference>
<feature type="domain" description="DM" evidence="8">
    <location>
        <begin position="20"/>
        <end position="67"/>
    </location>
</feature>
<dbReference type="GeneID" id="101854322"/>
<accession>A0ABM0JM56</accession>
<feature type="region of interest" description="Disordered" evidence="7">
    <location>
        <begin position="284"/>
        <end position="350"/>
    </location>
</feature>
<feature type="DNA-binding region" description="DM" evidence="6">
    <location>
        <begin position="20"/>
        <end position="67"/>
    </location>
</feature>
<dbReference type="PANTHER" id="PTHR12322">
    <property type="entry name" value="DOUBLESEX AND MAB-3 RELATED TRANSCRIPTION FACTOR DMRT"/>
    <property type="match status" value="1"/>
</dbReference>
<dbReference type="InterPro" id="IPR009060">
    <property type="entry name" value="UBA-like_sf"/>
</dbReference>
<evidence type="ECO:0000256" key="5">
    <source>
        <dbReference type="ARBA" id="ARBA00023242"/>
    </source>
</evidence>
<keyword evidence="4 6" id="KW-0238">DNA-binding</keyword>
<dbReference type="Proteomes" id="UP000694888">
    <property type="component" value="Unplaced"/>
</dbReference>
<keyword evidence="5 6" id="KW-0539">Nucleus</keyword>
<feature type="compositionally biased region" description="Polar residues" evidence="7">
    <location>
        <begin position="119"/>
        <end position="128"/>
    </location>
</feature>
<comment type="subcellular location">
    <subcellularLocation>
        <location evidence="6">Nucleus</location>
    </subcellularLocation>
</comment>
<dbReference type="CDD" id="cd14370">
    <property type="entry name" value="CUE_DMA"/>
    <property type="match status" value="1"/>
</dbReference>
<dbReference type="InterPro" id="IPR026607">
    <property type="entry name" value="DMRT"/>
</dbReference>
<keyword evidence="2 6" id="KW-0479">Metal-binding</keyword>
<dbReference type="RefSeq" id="XP_005096932.1">
    <property type="nucleotide sequence ID" value="XM_005096875.3"/>
</dbReference>
<keyword evidence="3 6" id="KW-0862">Zinc</keyword>
<evidence type="ECO:0000256" key="2">
    <source>
        <dbReference type="ARBA" id="ARBA00022723"/>
    </source>
</evidence>
<evidence type="ECO:0000259" key="8">
    <source>
        <dbReference type="PROSITE" id="PS50809"/>
    </source>
</evidence>
<keyword evidence="9" id="KW-1185">Reference proteome</keyword>
<dbReference type="Pfam" id="PF03474">
    <property type="entry name" value="DMA"/>
    <property type="match status" value="1"/>
</dbReference>
<feature type="compositionally biased region" description="Polar residues" evidence="7">
    <location>
        <begin position="214"/>
        <end position="223"/>
    </location>
</feature>
<dbReference type="SUPFAM" id="SSF82927">
    <property type="entry name" value="Cysteine-rich DNA binding domain, (DM domain)"/>
    <property type="match status" value="1"/>
</dbReference>
<feature type="compositionally biased region" description="Polar residues" evidence="7">
    <location>
        <begin position="170"/>
        <end position="185"/>
    </location>
</feature>
<evidence type="ECO:0000313" key="9">
    <source>
        <dbReference type="Proteomes" id="UP000694888"/>
    </source>
</evidence>
<dbReference type="InterPro" id="IPR005173">
    <property type="entry name" value="DMA"/>
</dbReference>
<protein>
    <submittedName>
        <fullName evidence="10">Doublesex and mab-3 related transcription factor 3, truncated</fullName>
    </submittedName>
</protein>
<feature type="compositionally biased region" description="Pro residues" evidence="7">
    <location>
        <begin position="338"/>
        <end position="347"/>
    </location>
</feature>
<sequence>MNGVPALYPLTEKGARKPKCARCRNHGMVSWLKGHKRHCQYKDCTCPKCNLIAERQRVMAAQVALKRQQAAEDAIALGIRACVSETGIPVMTQGPLWGPGTVTAPLSQSELRDEPDTQGAASDSCDSQTELEVDSCSDAGRESPTTSSPLAADSSDPLPVSDSHAKEQPVRQQETVTSAQKSPVQNSHHHHHHHHHNNNNSHQSEQLRKERSESTNQKHQQPTGYRPGRLSPLEILERVFPLQRKSVLELVLQGCNGDLVKAIEHFLSAQDTVAAQQQAVIHNSSHRPEGRPPNPFLNGFSGGHVNFGSPVSATSSGSGNNTPINASSGSSSRQNGVRPPPHPPLVPPAAHAGVVASNKLTYGSIKSAFTPLPTGHAHGLHSAFTNHLPHFHSTAAAEAALRNPFLAQGHGHTDLLPPPPHFAAYAGLGMGLGMGGLSASSYPGVLASPFSFHPYRLNFRGGTSPTRARTPDKNSDKSALTDSDHISDSWDESSSPRDSKAVE</sequence>